<feature type="transmembrane region" description="Helical" evidence="1">
    <location>
        <begin position="42"/>
        <end position="62"/>
    </location>
</feature>
<organism evidence="2 3">
    <name type="scientific">Hypsibius exemplaris</name>
    <name type="common">Freshwater tardigrade</name>
    <dbReference type="NCBI Taxonomy" id="2072580"/>
    <lineage>
        <taxon>Eukaryota</taxon>
        <taxon>Metazoa</taxon>
        <taxon>Ecdysozoa</taxon>
        <taxon>Tardigrada</taxon>
        <taxon>Eutardigrada</taxon>
        <taxon>Parachela</taxon>
        <taxon>Hypsibioidea</taxon>
        <taxon>Hypsibiidae</taxon>
        <taxon>Hypsibius</taxon>
    </lineage>
</organism>
<keyword evidence="3" id="KW-1185">Reference proteome</keyword>
<comment type="caution">
    <text evidence="2">The sequence shown here is derived from an EMBL/GenBank/DDBJ whole genome shotgun (WGS) entry which is preliminary data.</text>
</comment>
<dbReference type="OrthoDB" id="10047562at2759"/>
<dbReference type="AlphaFoldDB" id="A0A1W0WR12"/>
<evidence type="ECO:0000313" key="3">
    <source>
        <dbReference type="Proteomes" id="UP000192578"/>
    </source>
</evidence>
<evidence type="ECO:0000313" key="2">
    <source>
        <dbReference type="EMBL" id="OQV17641.1"/>
    </source>
</evidence>
<feature type="transmembrane region" description="Helical" evidence="1">
    <location>
        <begin position="123"/>
        <end position="145"/>
    </location>
</feature>
<sequence length="238" mass="26037">MGRQRSLSVGTAASDVAEGQGRVIRLLSSLQRKKERSDVRSLRGIFALGLLNIGMGLCALITEAVTKLKYPKSSAALLSIESAGIFVGCFAVIAGLFAVLAWKISASGHKSCLISFIKGFCNFMTICSLITFCLSLVALGIYTTLRDWQRKVSPFLHLEQRFVKKIGREDLGFPEGYLEELVILKSCSMSFHLLIFLTCAFSSIFCLFNLYINSLPNFGGCADVIKTAGKMLTLPRRG</sequence>
<gene>
    <name evidence="2" type="ORF">BV898_08265</name>
</gene>
<evidence type="ECO:0000256" key="1">
    <source>
        <dbReference type="SAM" id="Phobius"/>
    </source>
</evidence>
<dbReference type="EMBL" id="MTYJ01000058">
    <property type="protein sequence ID" value="OQV17641.1"/>
    <property type="molecule type" value="Genomic_DNA"/>
</dbReference>
<reference evidence="3" key="1">
    <citation type="submission" date="2017-01" db="EMBL/GenBank/DDBJ databases">
        <title>Comparative genomics of anhydrobiosis in the tardigrade Hypsibius dujardini.</title>
        <authorList>
            <person name="Yoshida Y."/>
            <person name="Koutsovoulos G."/>
            <person name="Laetsch D."/>
            <person name="Stevens L."/>
            <person name="Kumar S."/>
            <person name="Horikawa D."/>
            <person name="Ishino K."/>
            <person name="Komine S."/>
            <person name="Tomita M."/>
            <person name="Blaxter M."/>
            <person name="Arakawa K."/>
        </authorList>
    </citation>
    <scope>NUCLEOTIDE SEQUENCE [LARGE SCALE GENOMIC DNA]</scope>
    <source>
        <strain evidence="3">Z151</strain>
    </source>
</reference>
<keyword evidence="1" id="KW-0812">Transmembrane</keyword>
<proteinExistence type="predicted"/>
<keyword evidence="1" id="KW-1133">Transmembrane helix</keyword>
<feature type="transmembrane region" description="Helical" evidence="1">
    <location>
        <begin position="82"/>
        <end position="102"/>
    </location>
</feature>
<protein>
    <submittedName>
        <fullName evidence="2">Uncharacterized protein</fullName>
    </submittedName>
</protein>
<keyword evidence="1" id="KW-0472">Membrane</keyword>
<feature type="transmembrane region" description="Helical" evidence="1">
    <location>
        <begin position="191"/>
        <end position="212"/>
    </location>
</feature>
<accession>A0A1W0WR12</accession>
<dbReference type="Proteomes" id="UP000192578">
    <property type="component" value="Unassembled WGS sequence"/>
</dbReference>
<name>A0A1W0WR12_HYPEX</name>